<evidence type="ECO:0000313" key="8">
    <source>
        <dbReference type="EMBL" id="KCZ72373.1"/>
    </source>
</evidence>
<comment type="caution">
    <text evidence="8">The sequence shown here is derived from an EMBL/GenBank/DDBJ whole genome shotgun (WGS) entry which is preliminary data.</text>
</comment>
<protein>
    <submittedName>
        <fullName evidence="8">Membrane-bound serine protease (ClpP class)</fullName>
    </submittedName>
</protein>
<name>A0A062V730_9EURY</name>
<dbReference type="EMBL" id="JMIY01000002">
    <property type="protein sequence ID" value="KCZ72373.1"/>
    <property type="molecule type" value="Genomic_DNA"/>
</dbReference>
<keyword evidence="9" id="KW-1185">Reference proteome</keyword>
<feature type="transmembrane region" description="Helical" evidence="5">
    <location>
        <begin position="26"/>
        <end position="46"/>
    </location>
</feature>
<keyword evidence="8" id="KW-0378">Hydrolase</keyword>
<dbReference type="InterPro" id="IPR052165">
    <property type="entry name" value="Membrane_assoc_protease"/>
</dbReference>
<proteinExistence type="predicted"/>
<dbReference type="PANTHER" id="PTHR33507:SF4">
    <property type="entry name" value="NODULATION COMPETITIVENESS PROTEIN NFED"/>
    <property type="match status" value="1"/>
</dbReference>
<dbReference type="GO" id="GO:0006508">
    <property type="term" value="P:proteolysis"/>
    <property type="evidence" value="ECO:0007669"/>
    <property type="project" value="UniProtKB-KW"/>
</dbReference>
<evidence type="ECO:0000259" key="6">
    <source>
        <dbReference type="Pfam" id="PF01957"/>
    </source>
</evidence>
<feature type="domain" description="NfeD integral membrane" evidence="7">
    <location>
        <begin position="6"/>
        <end position="72"/>
    </location>
</feature>
<dbReference type="Pfam" id="PF01957">
    <property type="entry name" value="NfeD"/>
    <property type="match status" value="1"/>
</dbReference>
<dbReference type="Gene3D" id="2.40.50.140">
    <property type="entry name" value="Nucleic acid-binding proteins"/>
    <property type="match status" value="1"/>
</dbReference>
<comment type="subcellular location">
    <subcellularLocation>
        <location evidence="1">Membrane</location>
        <topology evidence="1">Multi-pass membrane protein</topology>
    </subcellularLocation>
</comment>
<evidence type="ECO:0000256" key="5">
    <source>
        <dbReference type="SAM" id="Phobius"/>
    </source>
</evidence>
<dbReference type="Pfam" id="PF24961">
    <property type="entry name" value="NfeD_membrane"/>
    <property type="match status" value="1"/>
</dbReference>
<gene>
    <name evidence="8" type="ORF">ANME2D_00800</name>
</gene>
<evidence type="ECO:0000256" key="4">
    <source>
        <dbReference type="ARBA" id="ARBA00023136"/>
    </source>
</evidence>
<dbReference type="InterPro" id="IPR002810">
    <property type="entry name" value="NfeD-like_C"/>
</dbReference>
<dbReference type="RefSeq" id="WP_048089299.1">
    <property type="nucleotide sequence ID" value="NZ_JMIY01000002.1"/>
</dbReference>
<dbReference type="SUPFAM" id="SSF141322">
    <property type="entry name" value="NfeD domain-like"/>
    <property type="match status" value="1"/>
</dbReference>
<evidence type="ECO:0000259" key="7">
    <source>
        <dbReference type="Pfam" id="PF24961"/>
    </source>
</evidence>
<dbReference type="PANTHER" id="PTHR33507">
    <property type="entry name" value="INNER MEMBRANE PROTEIN YBBJ"/>
    <property type="match status" value="1"/>
</dbReference>
<evidence type="ECO:0000256" key="3">
    <source>
        <dbReference type="ARBA" id="ARBA00022989"/>
    </source>
</evidence>
<feature type="domain" description="NfeD-like C-terminal" evidence="6">
    <location>
        <begin position="87"/>
        <end position="143"/>
    </location>
</feature>
<organism evidence="8 9">
    <name type="scientific">Candidatus Methanoperedens nitratireducens</name>
    <dbReference type="NCBI Taxonomy" id="1392998"/>
    <lineage>
        <taxon>Archaea</taxon>
        <taxon>Methanobacteriati</taxon>
        <taxon>Methanobacteriota</taxon>
        <taxon>Stenosarchaea group</taxon>
        <taxon>Methanomicrobia</taxon>
        <taxon>Methanosarcinales</taxon>
        <taxon>ANME-2 cluster</taxon>
        <taxon>Candidatus Methanoperedentaceae</taxon>
        <taxon>Candidatus Methanoperedens</taxon>
    </lineage>
</organism>
<dbReference type="AlphaFoldDB" id="A0A062V730"/>
<sequence length="145" mass="15651">MEIDIGWLMIIVGLVLLIIEASQPGFFVAVPGTILIVLGAIVLLIPEYAQEWAPVIVVITALISSIITIIFYRRIAPGHRPLSTSMDILAGKEGIVVDTIRPDAISGKVRVGNQIWSATGDSVIEAGKKIVVIRSEGVHLKVKEF</sequence>
<feature type="transmembrane region" description="Helical" evidence="5">
    <location>
        <begin position="52"/>
        <end position="72"/>
    </location>
</feature>
<keyword evidence="3 5" id="KW-1133">Transmembrane helix</keyword>
<keyword evidence="4 5" id="KW-0472">Membrane</keyword>
<accession>A0A062V730</accession>
<dbReference type="InterPro" id="IPR056739">
    <property type="entry name" value="NfeD_membrane"/>
</dbReference>
<keyword evidence="8" id="KW-0645">Protease</keyword>
<dbReference type="GO" id="GO:0008233">
    <property type="term" value="F:peptidase activity"/>
    <property type="evidence" value="ECO:0007669"/>
    <property type="project" value="UniProtKB-KW"/>
</dbReference>
<evidence type="ECO:0000313" key="9">
    <source>
        <dbReference type="Proteomes" id="UP000027153"/>
    </source>
</evidence>
<evidence type="ECO:0000256" key="1">
    <source>
        <dbReference type="ARBA" id="ARBA00004141"/>
    </source>
</evidence>
<evidence type="ECO:0000256" key="2">
    <source>
        <dbReference type="ARBA" id="ARBA00022692"/>
    </source>
</evidence>
<dbReference type="OrthoDB" id="148083at2157"/>
<dbReference type="InterPro" id="IPR012340">
    <property type="entry name" value="NA-bd_OB-fold"/>
</dbReference>
<reference evidence="8 9" key="1">
    <citation type="journal article" date="2013" name="Nature">
        <title>Anaerobic oxidation of methane coupled to nitrate reduction in a novel archaeal lineage.</title>
        <authorList>
            <person name="Haroon M.F."/>
            <person name="Hu S."/>
            <person name="Shi Y."/>
            <person name="Imelfort M."/>
            <person name="Keller J."/>
            <person name="Hugenholtz P."/>
            <person name="Yuan Z."/>
            <person name="Tyson G.W."/>
        </authorList>
    </citation>
    <scope>NUCLEOTIDE SEQUENCE [LARGE SCALE GENOMIC DNA]</scope>
    <source>
        <strain evidence="8 9">ANME-2d</strain>
    </source>
</reference>
<dbReference type="GO" id="GO:0016020">
    <property type="term" value="C:membrane"/>
    <property type="evidence" value="ECO:0007669"/>
    <property type="project" value="UniProtKB-SubCell"/>
</dbReference>
<keyword evidence="2 5" id="KW-0812">Transmembrane</keyword>
<feature type="transmembrane region" description="Helical" evidence="5">
    <location>
        <begin position="6"/>
        <end position="21"/>
    </location>
</feature>
<dbReference type="Proteomes" id="UP000027153">
    <property type="component" value="Unassembled WGS sequence"/>
</dbReference>